<gene>
    <name evidence="13" type="ORF">LUZ61_013303</name>
</gene>
<feature type="binding site" evidence="11">
    <location>
        <position position="221"/>
    </location>
    <ligand>
        <name>ATP</name>
        <dbReference type="ChEBI" id="CHEBI:30616"/>
    </ligand>
</feature>
<evidence type="ECO:0000256" key="6">
    <source>
        <dbReference type="ARBA" id="ARBA00022741"/>
    </source>
</evidence>
<keyword evidence="2" id="KW-0723">Serine/threonine-protein kinase</keyword>
<evidence type="ECO:0000256" key="4">
    <source>
        <dbReference type="ARBA" id="ARBA00022692"/>
    </source>
</evidence>
<reference evidence="13 14" key="1">
    <citation type="journal article" date="2022" name="Cell">
        <title>Repeat-based holocentromeres influence genome architecture and karyotype evolution.</title>
        <authorList>
            <person name="Hofstatter P.G."/>
            <person name="Thangavel G."/>
            <person name="Lux T."/>
            <person name="Neumann P."/>
            <person name="Vondrak T."/>
            <person name="Novak P."/>
            <person name="Zhang M."/>
            <person name="Costa L."/>
            <person name="Castellani M."/>
            <person name="Scott A."/>
            <person name="Toegelov H."/>
            <person name="Fuchs J."/>
            <person name="Mata-Sucre Y."/>
            <person name="Dias Y."/>
            <person name="Vanzela A.L.L."/>
            <person name="Huettel B."/>
            <person name="Almeida C.C.S."/>
            <person name="Simkova H."/>
            <person name="Souza G."/>
            <person name="Pedrosa-Harand A."/>
            <person name="Macas J."/>
            <person name="Mayer K.F.X."/>
            <person name="Houben A."/>
            <person name="Marques A."/>
        </authorList>
    </citation>
    <scope>NUCLEOTIDE SEQUENCE [LARGE SCALE GENOMIC DNA]</scope>
    <source>
        <strain evidence="13">RhyTen1mFocal</strain>
    </source>
</reference>
<feature type="domain" description="Protein kinase" evidence="12">
    <location>
        <begin position="186"/>
        <end position="460"/>
    </location>
</feature>
<dbReference type="GO" id="GO:0005524">
    <property type="term" value="F:ATP binding"/>
    <property type="evidence" value="ECO:0007669"/>
    <property type="project" value="UniProtKB-UniRule"/>
</dbReference>
<keyword evidence="9" id="KW-1133">Transmembrane helix</keyword>
<name>A0AAD5W981_9POAL</name>
<evidence type="ECO:0000256" key="8">
    <source>
        <dbReference type="ARBA" id="ARBA00022840"/>
    </source>
</evidence>
<dbReference type="EMBL" id="JAMRDG010000002">
    <property type="protein sequence ID" value="KAJ3684139.1"/>
    <property type="molecule type" value="Genomic_DNA"/>
</dbReference>
<dbReference type="GO" id="GO:0004674">
    <property type="term" value="F:protein serine/threonine kinase activity"/>
    <property type="evidence" value="ECO:0007669"/>
    <property type="project" value="UniProtKB-KW"/>
</dbReference>
<dbReference type="SUPFAM" id="SSF56112">
    <property type="entry name" value="Protein kinase-like (PK-like)"/>
    <property type="match status" value="1"/>
</dbReference>
<dbReference type="FunFam" id="1.10.510.10:FF:000084">
    <property type="entry name" value="Wall-associated receptor kinase 2"/>
    <property type="match status" value="1"/>
</dbReference>
<dbReference type="SMART" id="SM00220">
    <property type="entry name" value="S_TKc"/>
    <property type="match status" value="1"/>
</dbReference>
<organism evidence="13 14">
    <name type="scientific">Rhynchospora tenuis</name>
    <dbReference type="NCBI Taxonomy" id="198213"/>
    <lineage>
        <taxon>Eukaryota</taxon>
        <taxon>Viridiplantae</taxon>
        <taxon>Streptophyta</taxon>
        <taxon>Embryophyta</taxon>
        <taxon>Tracheophyta</taxon>
        <taxon>Spermatophyta</taxon>
        <taxon>Magnoliopsida</taxon>
        <taxon>Liliopsida</taxon>
        <taxon>Poales</taxon>
        <taxon>Cyperaceae</taxon>
        <taxon>Cyperoideae</taxon>
        <taxon>Rhynchosporeae</taxon>
        <taxon>Rhynchospora</taxon>
    </lineage>
</organism>
<keyword evidence="8 11" id="KW-0067">ATP-binding</keyword>
<dbReference type="InterPro" id="IPR011009">
    <property type="entry name" value="Kinase-like_dom_sf"/>
</dbReference>
<dbReference type="Gene3D" id="1.10.510.10">
    <property type="entry name" value="Transferase(Phosphotransferase) domain 1"/>
    <property type="match status" value="1"/>
</dbReference>
<evidence type="ECO:0000259" key="12">
    <source>
        <dbReference type="PROSITE" id="PS50011"/>
    </source>
</evidence>
<accession>A0AAD5W981</accession>
<dbReference type="PANTHER" id="PTHR27005:SF283">
    <property type="entry name" value="OS02G0633066 PROTEIN"/>
    <property type="match status" value="1"/>
</dbReference>
<dbReference type="GO" id="GO:0007166">
    <property type="term" value="P:cell surface receptor signaling pathway"/>
    <property type="evidence" value="ECO:0007669"/>
    <property type="project" value="InterPro"/>
</dbReference>
<dbReference type="GO" id="GO:0005886">
    <property type="term" value="C:plasma membrane"/>
    <property type="evidence" value="ECO:0007669"/>
    <property type="project" value="TreeGrafter"/>
</dbReference>
<dbReference type="InterPro" id="IPR000719">
    <property type="entry name" value="Prot_kinase_dom"/>
</dbReference>
<keyword evidence="10" id="KW-0472">Membrane</keyword>
<comment type="subcellular location">
    <subcellularLocation>
        <location evidence="1">Membrane</location>
        <topology evidence="1">Single-pass type I membrane protein</topology>
    </subcellularLocation>
</comment>
<keyword evidence="3" id="KW-0808">Transferase</keyword>
<evidence type="ECO:0000256" key="2">
    <source>
        <dbReference type="ARBA" id="ARBA00022527"/>
    </source>
</evidence>
<evidence type="ECO:0000256" key="10">
    <source>
        <dbReference type="ARBA" id="ARBA00023136"/>
    </source>
</evidence>
<evidence type="ECO:0000256" key="1">
    <source>
        <dbReference type="ARBA" id="ARBA00004479"/>
    </source>
</evidence>
<evidence type="ECO:0000256" key="9">
    <source>
        <dbReference type="ARBA" id="ARBA00022989"/>
    </source>
</evidence>
<dbReference type="Gene3D" id="3.30.200.20">
    <property type="entry name" value="Phosphorylase Kinase, domain 1"/>
    <property type="match status" value="1"/>
</dbReference>
<evidence type="ECO:0000313" key="13">
    <source>
        <dbReference type="EMBL" id="KAJ3684139.1"/>
    </source>
</evidence>
<dbReference type="Proteomes" id="UP001210211">
    <property type="component" value="Unassembled WGS sequence"/>
</dbReference>
<keyword evidence="4" id="KW-0812">Transmembrane</keyword>
<evidence type="ECO:0000256" key="5">
    <source>
        <dbReference type="ARBA" id="ARBA00022729"/>
    </source>
</evidence>
<dbReference type="InterPro" id="IPR045274">
    <property type="entry name" value="WAK-like"/>
</dbReference>
<evidence type="ECO:0000256" key="11">
    <source>
        <dbReference type="PROSITE-ProRule" id="PRU10141"/>
    </source>
</evidence>
<dbReference type="PROSITE" id="PS00108">
    <property type="entry name" value="PROTEIN_KINASE_ST"/>
    <property type="match status" value="1"/>
</dbReference>
<dbReference type="FunFam" id="3.30.200.20:FF:000043">
    <property type="entry name" value="Wall-associated receptor kinase 2"/>
    <property type="match status" value="1"/>
</dbReference>
<evidence type="ECO:0000256" key="7">
    <source>
        <dbReference type="ARBA" id="ARBA00022777"/>
    </source>
</evidence>
<proteinExistence type="predicted"/>
<keyword evidence="5" id="KW-0732">Signal</keyword>
<dbReference type="InterPro" id="IPR008271">
    <property type="entry name" value="Ser/Thr_kinase_AS"/>
</dbReference>
<protein>
    <recommendedName>
        <fullName evidence="12">Protein kinase domain-containing protein</fullName>
    </recommendedName>
</protein>
<keyword evidence="14" id="KW-1185">Reference proteome</keyword>
<dbReference type="InterPro" id="IPR017441">
    <property type="entry name" value="Protein_kinase_ATP_BS"/>
</dbReference>
<dbReference type="PROSITE" id="PS50011">
    <property type="entry name" value="PROTEIN_KINASE_DOM"/>
    <property type="match status" value="1"/>
</dbReference>
<sequence>MTEELVSHLLVAGFKHWYSAVILVLKLGAAPQIALSTDTMSINVTSIIPGGTKDFLWLLEINPDETKNESDLHNIMAAVGTYDYPGLLLSWRITDKPSCKEAQQDPATYACLSTHSECEDYALGIYGYSCYCSSNYAGNPYRTDGCQGIVCMPGMKVDDGKCIKSGKSPLLGILIGIELELATNNFNRARILGQGGHGTVYKGILLDQRVVAIKKAKLVKKAEIKQFINEVALLSQIIHRNVVLLFGCCLETEVPLLVYEFVSNGTLYDKLHKSPDNICTLTWRDRVRIATEAAGALSYLHSAASICIFHRDVKSSNVLLDDNCTAKVSDFGSSRFIPIDQKHVITAVQGTFGYLDPEYMHTGQLSEKSDVYSFGVIVIELLTRKKPVFTNESGEAINLSNYFLQSLKDGSYTELIDADIREQLTEEELMDMIDLVEMCLKMRGEERPTMKEVEMRLQLIPTNREKCVQSVQTREEETQPLQAELLYIRNHIAGWGNQDATNQFIESITMPR</sequence>
<dbReference type="Pfam" id="PF00069">
    <property type="entry name" value="Pkinase"/>
    <property type="match status" value="1"/>
</dbReference>
<dbReference type="PROSITE" id="PS00107">
    <property type="entry name" value="PROTEIN_KINASE_ATP"/>
    <property type="match status" value="1"/>
</dbReference>
<evidence type="ECO:0000313" key="14">
    <source>
        <dbReference type="Proteomes" id="UP001210211"/>
    </source>
</evidence>
<dbReference type="PANTHER" id="PTHR27005">
    <property type="entry name" value="WALL-ASSOCIATED RECEPTOR KINASE-LIKE 21"/>
    <property type="match status" value="1"/>
</dbReference>
<comment type="caution">
    <text evidence="13">The sequence shown here is derived from an EMBL/GenBank/DDBJ whole genome shotgun (WGS) entry which is preliminary data.</text>
</comment>
<evidence type="ECO:0000256" key="3">
    <source>
        <dbReference type="ARBA" id="ARBA00022679"/>
    </source>
</evidence>
<keyword evidence="7" id="KW-0418">Kinase</keyword>
<keyword evidence="6 11" id="KW-0547">Nucleotide-binding</keyword>
<dbReference type="AlphaFoldDB" id="A0AAD5W981"/>
<dbReference type="CDD" id="cd14066">
    <property type="entry name" value="STKc_IRAK"/>
    <property type="match status" value="1"/>
</dbReference>